<evidence type="ECO:0008006" key="4">
    <source>
        <dbReference type="Google" id="ProtNLM"/>
    </source>
</evidence>
<protein>
    <recommendedName>
        <fullName evidence="4">DUF3558 domain-containing protein</fullName>
    </recommendedName>
</protein>
<evidence type="ECO:0000313" key="2">
    <source>
        <dbReference type="EMBL" id="MFM9653044.1"/>
    </source>
</evidence>
<feature type="region of interest" description="Disordered" evidence="1">
    <location>
        <begin position="1"/>
        <end position="33"/>
    </location>
</feature>
<dbReference type="Proteomes" id="UP001631993">
    <property type="component" value="Unassembled WGS sequence"/>
</dbReference>
<accession>A0ABW9J132</accession>
<name>A0ABW9J132_STRGJ</name>
<dbReference type="RefSeq" id="WP_369276545.1">
    <property type="nucleotide sequence ID" value="NZ_JBJVMW010000030.1"/>
</dbReference>
<evidence type="ECO:0000313" key="3">
    <source>
        <dbReference type="Proteomes" id="UP001631993"/>
    </source>
</evidence>
<proteinExistence type="predicted"/>
<gene>
    <name evidence="2" type="ORF">ACKI1S_43960</name>
</gene>
<evidence type="ECO:0000256" key="1">
    <source>
        <dbReference type="SAM" id="MobiDB-lite"/>
    </source>
</evidence>
<keyword evidence="3" id="KW-1185">Reference proteome</keyword>
<reference evidence="2 3" key="1">
    <citation type="submission" date="2024-12" db="EMBL/GenBank/DDBJ databases">
        <title>Forecasting of Potato common scab and diversities of Pathogenic streptomyces spp. in china.</title>
        <authorList>
            <person name="Handique U."/>
            <person name="Wu J."/>
        </authorList>
    </citation>
    <scope>NUCLEOTIDE SEQUENCE [LARGE SCALE GENOMIC DNA]</scope>
    <source>
        <strain evidence="2 3">ZRIMU1585</strain>
    </source>
</reference>
<dbReference type="EMBL" id="JBJVNE010000038">
    <property type="protein sequence ID" value="MFM9653044.1"/>
    <property type="molecule type" value="Genomic_DNA"/>
</dbReference>
<organism evidence="2 3">
    <name type="scientific">Streptomyces galilaeus</name>
    <dbReference type="NCBI Taxonomy" id="33899"/>
    <lineage>
        <taxon>Bacteria</taxon>
        <taxon>Bacillati</taxon>
        <taxon>Actinomycetota</taxon>
        <taxon>Actinomycetes</taxon>
        <taxon>Kitasatosporales</taxon>
        <taxon>Streptomycetaceae</taxon>
        <taxon>Streptomyces</taxon>
    </lineage>
</organism>
<comment type="caution">
    <text evidence="2">The sequence shown here is derived from an EMBL/GenBank/DDBJ whole genome shotgun (WGS) entry which is preliminary data.</text>
</comment>
<sequence>MDSPQQNAISEPEFIGGLADSPAPDAAGGEGSSAHGGSRFNAWGWGALAGVVAASVVWGSGLYAVGLAGTPDAVVGYRVADKLCDKTTWPGLSSRFTKTEDWLSSVTKHPAMDTADCFGQLQGFGEDAHSAQLQLSVVLHKQTDLTAEFEARRAGTAKRFAAGGGGGATEVHRVPGLADHAYLVTNDFGEGSHWMQLNVLDGRAEFTLGVTSQSFGDLSPAPTPKELEPLLIKDMKNLMRSLRKSG</sequence>